<gene>
    <name evidence="2" type="primary">105316687</name>
</gene>
<evidence type="ECO:0000313" key="2">
    <source>
        <dbReference type="EnsemblMetazoa" id="Aqu2.1.39933_001"/>
    </source>
</evidence>
<feature type="compositionally biased region" description="Polar residues" evidence="1">
    <location>
        <begin position="208"/>
        <end position="223"/>
    </location>
</feature>
<dbReference type="EnsemblMetazoa" id="Aqu2.1.39933_001">
    <property type="protein sequence ID" value="Aqu2.1.39933_001"/>
    <property type="gene ID" value="Aqu2.1.39933"/>
</dbReference>
<name>A0A1X7VKE7_AMPQE</name>
<proteinExistence type="predicted"/>
<feature type="compositionally biased region" description="Basic and acidic residues" evidence="1">
    <location>
        <begin position="142"/>
        <end position="151"/>
    </location>
</feature>
<dbReference type="InParanoid" id="A0A1X7VKE7"/>
<feature type="region of interest" description="Disordered" evidence="1">
    <location>
        <begin position="31"/>
        <end position="60"/>
    </location>
</feature>
<reference evidence="2" key="2">
    <citation type="submission" date="2017-05" db="UniProtKB">
        <authorList>
            <consortium name="EnsemblMetazoa"/>
        </authorList>
    </citation>
    <scope>IDENTIFICATION</scope>
</reference>
<reference evidence="3" key="1">
    <citation type="journal article" date="2010" name="Nature">
        <title>The Amphimedon queenslandica genome and the evolution of animal complexity.</title>
        <authorList>
            <person name="Srivastava M."/>
            <person name="Simakov O."/>
            <person name="Chapman J."/>
            <person name="Fahey B."/>
            <person name="Gauthier M.E."/>
            <person name="Mitros T."/>
            <person name="Richards G.S."/>
            <person name="Conaco C."/>
            <person name="Dacre M."/>
            <person name="Hellsten U."/>
            <person name="Larroux C."/>
            <person name="Putnam N.H."/>
            <person name="Stanke M."/>
            <person name="Adamska M."/>
            <person name="Darling A."/>
            <person name="Degnan S.M."/>
            <person name="Oakley T.H."/>
            <person name="Plachetzki D.C."/>
            <person name="Zhai Y."/>
            <person name="Adamski M."/>
            <person name="Calcino A."/>
            <person name="Cummins S.F."/>
            <person name="Goodstein D.M."/>
            <person name="Harris C."/>
            <person name="Jackson D.J."/>
            <person name="Leys S.P."/>
            <person name="Shu S."/>
            <person name="Woodcroft B.J."/>
            <person name="Vervoort M."/>
            <person name="Kosik K.S."/>
            <person name="Manning G."/>
            <person name="Degnan B.M."/>
            <person name="Rokhsar D.S."/>
        </authorList>
    </citation>
    <scope>NUCLEOTIDE SEQUENCE [LARGE SCALE GENOMIC DNA]</scope>
</reference>
<dbReference type="EnsemblMetazoa" id="XM_011411773.2">
    <property type="protein sequence ID" value="XP_011410075.2"/>
    <property type="gene ID" value="LOC105316687"/>
</dbReference>
<feature type="region of interest" description="Disordered" evidence="1">
    <location>
        <begin position="104"/>
        <end position="157"/>
    </location>
</feature>
<accession>A0A1X7VKE7</accession>
<feature type="region of interest" description="Disordered" evidence="1">
    <location>
        <begin position="186"/>
        <end position="223"/>
    </location>
</feature>
<protein>
    <recommendedName>
        <fullName evidence="4">Ashwin</fullName>
    </recommendedName>
</protein>
<feature type="compositionally biased region" description="Basic residues" evidence="1">
    <location>
        <begin position="106"/>
        <end position="119"/>
    </location>
</feature>
<dbReference type="AlphaFoldDB" id="A0A1X7VKE7"/>
<feature type="compositionally biased region" description="Basic and acidic residues" evidence="1">
    <location>
        <begin position="34"/>
        <end position="60"/>
    </location>
</feature>
<organism evidence="2">
    <name type="scientific">Amphimedon queenslandica</name>
    <name type="common">Sponge</name>
    <dbReference type="NCBI Taxonomy" id="400682"/>
    <lineage>
        <taxon>Eukaryota</taxon>
        <taxon>Metazoa</taxon>
        <taxon>Porifera</taxon>
        <taxon>Demospongiae</taxon>
        <taxon>Heteroscleromorpha</taxon>
        <taxon>Haplosclerida</taxon>
        <taxon>Niphatidae</taxon>
        <taxon>Amphimedon</taxon>
    </lineage>
</organism>
<dbReference type="KEGG" id="aqu:105316687"/>
<evidence type="ECO:0000313" key="3">
    <source>
        <dbReference type="Proteomes" id="UP000007879"/>
    </source>
</evidence>
<evidence type="ECO:0008006" key="4">
    <source>
        <dbReference type="Google" id="ProtNLM"/>
    </source>
</evidence>
<sequence length="223" mass="25235">MASPTKVRKRQWGKCRESEKVLILENMDLEIPDPIDKGIGDKKKDEGGNKSSEKGLDLQHPEMLSNQSLTEILTKYQIPIPVYSDGLPSRERLLYLFRIHVQPRPQRSRQMRRKKRLRTPPKETSDLTSMEWLDGGGDETDITNKWEDIKSNRKRTPNAEVVDLPATKKQLIEPASSPDVTTIARAASSLTAEPPQTKVKRLLKRPGSSLNTSLQNKASKTTI</sequence>
<dbReference type="Proteomes" id="UP000007879">
    <property type="component" value="Unassembled WGS sequence"/>
</dbReference>
<keyword evidence="3" id="KW-1185">Reference proteome</keyword>
<evidence type="ECO:0000256" key="1">
    <source>
        <dbReference type="SAM" id="MobiDB-lite"/>
    </source>
</evidence>